<keyword evidence="1" id="KW-0812">Transmembrane</keyword>
<dbReference type="EMBL" id="WUWG01000003">
    <property type="protein sequence ID" value="MXU66032.1"/>
    <property type="molecule type" value="Genomic_DNA"/>
</dbReference>
<dbReference type="PANTHER" id="PTHR42941:SF1">
    <property type="entry name" value="SLL1037 PROTEIN"/>
    <property type="match status" value="1"/>
</dbReference>
<dbReference type="Proteomes" id="UP000436016">
    <property type="component" value="Unassembled WGS sequence"/>
</dbReference>
<protein>
    <submittedName>
        <fullName evidence="2">ABC transporter substrate-binding protein</fullName>
    </submittedName>
</protein>
<sequence length="439" mass="47892">MLKRLALYLPVALALLLILLAVAGFLARANILRLVPPEQVSIAAGRPGGGYYSFAEQYRDILARDGIEMTIVETAGSMDNSRLLATGEVDIALIQGGTPVSDAVGLEALAAVFLEPFLILHRSAITDAADPTNWADLRVAAGEPGSGTRIAINRMIEALEVDLDQSRLLPLAGAEAATALIDGTADIAVFVAPISAPYLEPVFSDPDIRIETLRDAEALARRLTFVKQADIPPAGLDYSRRLPPERVELTAMIATLAARGDLHPALVDRLLRAAIEVHSGPNLLSADLAFPMAEGVELPINRQAGEMLRNGPNRLDAVLPYWMAAQVTRLLLIVLPLLILLLPLLRTLPGIYTWSIRSKIYRRYKELVEIDAEAERETDPDARRALLERLDRIDSDVRELKVPARYREQVYTFRLHIDLVRSKLTGTPATGAPPADLLS</sequence>
<dbReference type="Pfam" id="PF16868">
    <property type="entry name" value="NMT1_3"/>
    <property type="match status" value="1"/>
</dbReference>
<dbReference type="InterPro" id="IPR011852">
    <property type="entry name" value="TRAP_TAXI"/>
</dbReference>
<keyword evidence="3" id="KW-1185">Reference proteome</keyword>
<dbReference type="RefSeq" id="WP_160855048.1">
    <property type="nucleotide sequence ID" value="NZ_WUWG01000003.1"/>
</dbReference>
<proteinExistence type="predicted"/>
<comment type="caution">
    <text evidence="2">The sequence shown here is derived from an EMBL/GenBank/DDBJ whole genome shotgun (WGS) entry which is preliminary data.</text>
</comment>
<dbReference type="Gene3D" id="3.40.190.10">
    <property type="entry name" value="Periplasmic binding protein-like II"/>
    <property type="match status" value="2"/>
</dbReference>
<dbReference type="SUPFAM" id="SSF53850">
    <property type="entry name" value="Periplasmic binding protein-like II"/>
    <property type="match status" value="1"/>
</dbReference>
<evidence type="ECO:0000313" key="3">
    <source>
        <dbReference type="Proteomes" id="UP000436016"/>
    </source>
</evidence>
<organism evidence="2 3">
    <name type="scientific">Oceanomicrobium pacificus</name>
    <dbReference type="NCBI Taxonomy" id="2692916"/>
    <lineage>
        <taxon>Bacteria</taxon>
        <taxon>Pseudomonadati</taxon>
        <taxon>Pseudomonadota</taxon>
        <taxon>Alphaproteobacteria</taxon>
        <taxon>Rhodobacterales</taxon>
        <taxon>Paracoccaceae</taxon>
        <taxon>Oceanomicrobium</taxon>
    </lineage>
</organism>
<dbReference type="PANTHER" id="PTHR42941">
    <property type="entry name" value="SLL1037 PROTEIN"/>
    <property type="match status" value="1"/>
</dbReference>
<reference evidence="2 3" key="1">
    <citation type="submission" date="2019-12" db="EMBL/GenBank/DDBJ databases">
        <title>Strain KN286 was isolated from seawater, which was collected from Caroline Seamount in the tropical western Pacific.</title>
        <authorList>
            <person name="Wang Q."/>
        </authorList>
    </citation>
    <scope>NUCLEOTIDE SEQUENCE [LARGE SCALE GENOMIC DNA]</scope>
    <source>
        <strain evidence="2 3">KN286</strain>
    </source>
</reference>
<feature type="transmembrane region" description="Helical" evidence="1">
    <location>
        <begin position="330"/>
        <end position="354"/>
    </location>
</feature>
<evidence type="ECO:0000313" key="2">
    <source>
        <dbReference type="EMBL" id="MXU66032.1"/>
    </source>
</evidence>
<evidence type="ECO:0000256" key="1">
    <source>
        <dbReference type="SAM" id="Phobius"/>
    </source>
</evidence>
<accession>A0A6B0TXL7</accession>
<keyword evidence="1" id="KW-1133">Transmembrane helix</keyword>
<gene>
    <name evidence="2" type="ORF">GSH16_11270</name>
</gene>
<name>A0A6B0TXL7_9RHOB</name>
<dbReference type="AlphaFoldDB" id="A0A6B0TXL7"/>
<keyword evidence="1" id="KW-0472">Membrane</keyword>